<keyword evidence="2" id="KW-1185">Reference proteome</keyword>
<protein>
    <submittedName>
        <fullName evidence="1">Uncharacterized protein</fullName>
    </submittedName>
</protein>
<evidence type="ECO:0000313" key="2">
    <source>
        <dbReference type="Proteomes" id="UP000076858"/>
    </source>
</evidence>
<comment type="caution">
    <text evidence="1">The sequence shown here is derived from an EMBL/GenBank/DDBJ whole genome shotgun (WGS) entry which is preliminary data.</text>
</comment>
<accession>A0A164TJN1</accession>
<name>A0A164TJN1_9CRUS</name>
<dbReference type="InterPro" id="IPR022048">
    <property type="entry name" value="Envelope_fusion-like"/>
</dbReference>
<reference evidence="1 2" key="1">
    <citation type="submission" date="2016-03" db="EMBL/GenBank/DDBJ databases">
        <title>EvidentialGene: Evidence-directed Construction of Genes on Genomes.</title>
        <authorList>
            <person name="Gilbert D.G."/>
            <person name="Choi J.-H."/>
            <person name="Mockaitis K."/>
            <person name="Colbourne J."/>
            <person name="Pfrender M."/>
        </authorList>
    </citation>
    <scope>NUCLEOTIDE SEQUENCE [LARGE SCALE GENOMIC DNA]</scope>
    <source>
        <strain evidence="1 2">Xinb3</strain>
        <tissue evidence="1">Complete organism</tissue>
    </source>
</reference>
<evidence type="ECO:0000313" key="1">
    <source>
        <dbReference type="EMBL" id="KZS10515.1"/>
    </source>
</evidence>
<dbReference type="Pfam" id="PF12259">
    <property type="entry name" value="Baculo_F"/>
    <property type="match status" value="1"/>
</dbReference>
<organism evidence="1 2">
    <name type="scientific">Daphnia magna</name>
    <dbReference type="NCBI Taxonomy" id="35525"/>
    <lineage>
        <taxon>Eukaryota</taxon>
        <taxon>Metazoa</taxon>
        <taxon>Ecdysozoa</taxon>
        <taxon>Arthropoda</taxon>
        <taxon>Crustacea</taxon>
        <taxon>Branchiopoda</taxon>
        <taxon>Diplostraca</taxon>
        <taxon>Cladocera</taxon>
        <taxon>Anomopoda</taxon>
        <taxon>Daphniidae</taxon>
        <taxon>Daphnia</taxon>
    </lineage>
</organism>
<dbReference type="Proteomes" id="UP000076858">
    <property type="component" value="Unassembled WGS sequence"/>
</dbReference>
<dbReference type="EMBL" id="LRGB01001784">
    <property type="protein sequence ID" value="KZS10515.1"/>
    <property type="molecule type" value="Genomic_DNA"/>
</dbReference>
<dbReference type="AlphaFoldDB" id="A0A164TJN1"/>
<gene>
    <name evidence="1" type="ORF">APZ42_025007</name>
</gene>
<proteinExistence type="predicted"/>
<sequence length="334" mass="37731">MVAPPTLTEVAPAQRPIRNRRPPAGYLSCLVPFLMLLNIDVAFSESAWTIVTDLDLVSAGDAIVYLQQKILQQQAVADKWNKQGSRPQKIAAKRIFSKSRSFSKELESVTDKFTTAKESLNTNPRNRRSHIDGGGSALKWLFSVSTQQDLEVLNRHQMQQESRANPQLIRNLRDQFASLQGVTAQLLECNKKLEELDFDHFTRFFQLCDPFKALNQILQWLHQLADSLILGISLLANGHLAPQIVSSARFNAVVKKSADNYLEDGKFLAMSFGLFIANPQSRWRHWNFISGSSFRFLSSIMLNRISCSRSSTGQGPRIMERIVSAIATYQTFLQ</sequence>